<keyword evidence="2" id="KW-1185">Reference proteome</keyword>
<organism evidence="1 2">
    <name type="scientific">Durusdinium trenchii</name>
    <dbReference type="NCBI Taxonomy" id="1381693"/>
    <lineage>
        <taxon>Eukaryota</taxon>
        <taxon>Sar</taxon>
        <taxon>Alveolata</taxon>
        <taxon>Dinophyceae</taxon>
        <taxon>Suessiales</taxon>
        <taxon>Symbiodiniaceae</taxon>
        <taxon>Durusdinium</taxon>
    </lineage>
</organism>
<dbReference type="Proteomes" id="UP001642484">
    <property type="component" value="Unassembled WGS sequence"/>
</dbReference>
<accession>A0ABP0IGQ9</accession>
<reference evidence="1 2" key="1">
    <citation type="submission" date="2024-02" db="EMBL/GenBank/DDBJ databases">
        <authorList>
            <person name="Chen Y."/>
            <person name="Shah S."/>
            <person name="Dougan E. K."/>
            <person name="Thang M."/>
            <person name="Chan C."/>
        </authorList>
    </citation>
    <scope>NUCLEOTIDE SEQUENCE [LARGE SCALE GENOMIC DNA]</scope>
</reference>
<comment type="caution">
    <text evidence="1">The sequence shown here is derived from an EMBL/GenBank/DDBJ whole genome shotgun (WGS) entry which is preliminary data.</text>
</comment>
<evidence type="ECO:0000313" key="1">
    <source>
        <dbReference type="EMBL" id="CAK9001772.1"/>
    </source>
</evidence>
<protein>
    <submittedName>
        <fullName evidence="1">Uncharacterized protein</fullName>
    </submittedName>
</protein>
<dbReference type="EMBL" id="CAXAMN010002891">
    <property type="protein sequence ID" value="CAK9001772.1"/>
    <property type="molecule type" value="Genomic_DNA"/>
</dbReference>
<name>A0ABP0IGQ9_9DINO</name>
<proteinExistence type="predicted"/>
<gene>
    <name evidence="1" type="ORF">CCMP2556_LOCUS6589</name>
</gene>
<sequence>MFFETIVILTRCVPVTLAIKQTLRETLDAKDEAVMSAVLAGCVNVMVLEPQVLFAFWRERRPGLRGQALEGAAGAGDHNIHPESGAEARFQSVASNDLKLLLS</sequence>
<evidence type="ECO:0000313" key="2">
    <source>
        <dbReference type="Proteomes" id="UP001642484"/>
    </source>
</evidence>